<organism evidence="2 3">
    <name type="scientific">Caballeronia terrestris</name>
    <dbReference type="NCBI Taxonomy" id="1226301"/>
    <lineage>
        <taxon>Bacteria</taxon>
        <taxon>Pseudomonadati</taxon>
        <taxon>Pseudomonadota</taxon>
        <taxon>Betaproteobacteria</taxon>
        <taxon>Burkholderiales</taxon>
        <taxon>Burkholderiaceae</taxon>
        <taxon>Caballeronia</taxon>
    </lineage>
</organism>
<keyword evidence="2" id="KW-0540">Nuclease</keyword>
<dbReference type="InterPro" id="IPR025938">
    <property type="entry name" value="RRXRR_dom"/>
</dbReference>
<name>A0A158KVS8_9BURK</name>
<dbReference type="SMART" id="SM00507">
    <property type="entry name" value="HNHc"/>
    <property type="match status" value="1"/>
</dbReference>
<reference evidence="2" key="1">
    <citation type="submission" date="2016-01" db="EMBL/GenBank/DDBJ databases">
        <authorList>
            <person name="Peeters C."/>
        </authorList>
    </citation>
    <scope>NUCLEOTIDE SEQUENCE [LARGE SCALE GENOMIC DNA]</scope>
    <source>
        <strain evidence="2">LMG 22937</strain>
    </source>
</reference>
<gene>
    <name evidence="2" type="ORF">AWB67_06877</name>
</gene>
<dbReference type="CDD" id="cd00085">
    <property type="entry name" value="HNHc"/>
    <property type="match status" value="1"/>
</dbReference>
<evidence type="ECO:0000259" key="1">
    <source>
        <dbReference type="SMART" id="SM00507"/>
    </source>
</evidence>
<comment type="caution">
    <text evidence="2">The sequence shown here is derived from an EMBL/GenBank/DDBJ whole genome shotgun (WGS) entry which is preliminary data.</text>
</comment>
<feature type="domain" description="HNH nuclease" evidence="1">
    <location>
        <begin position="187"/>
        <end position="238"/>
    </location>
</feature>
<sequence>MAAFVLDKRGSPLMPCSEKRARLLLKRGRARVHRVLPFVIRLTDRLAEESAFQSLRVKVDPGSKVTGVALVREFNSGIAVLNLFSLMHRGRQISEALVTRRNFRHRRRSANLRYRAPRFLNRARRDAWLAPSLQHRVDTTMSWVRRIKRWTPISATSVEFERYDLQAMRSAEVAGYEHRKYERVDYEIREYLLKKWWHRCAYCDKEGVPLHVGHIISRARGGSDHLTNLTICCGPCHFRKGERDIKEFVVDGIRCNRILGRAKVPLKESASVSSTRAALVTELRSARLVVETSTGGRTKWNRARFGIPKTYALDAVCVGDVSVVMDWQRPTVEVKCSGRGSYQRTRLTAEGFPRSYLIRKKRIYGFQTGDRVRADVSKGKMIGIYVGRVAVRASGNFNIKTQNGVVQGINHRYCKVVQRADGYGYSPLLRLAQRVTRSKSVGPAL</sequence>
<dbReference type="OrthoDB" id="9802901at2"/>
<dbReference type="Pfam" id="PF01844">
    <property type="entry name" value="HNH"/>
    <property type="match status" value="1"/>
</dbReference>
<protein>
    <submittedName>
        <fullName evidence="2">HNH endonuclease</fullName>
    </submittedName>
</protein>
<keyword evidence="3" id="KW-1185">Reference proteome</keyword>
<keyword evidence="2" id="KW-0255">Endonuclease</keyword>
<dbReference type="InterPro" id="IPR003615">
    <property type="entry name" value="HNH_nuc"/>
</dbReference>
<evidence type="ECO:0000313" key="2">
    <source>
        <dbReference type="EMBL" id="SAL85197.1"/>
    </source>
</evidence>
<evidence type="ECO:0000313" key="3">
    <source>
        <dbReference type="Proteomes" id="UP000054925"/>
    </source>
</evidence>
<dbReference type="Proteomes" id="UP000054925">
    <property type="component" value="Unassembled WGS sequence"/>
</dbReference>
<dbReference type="RefSeq" id="WP_087660403.1">
    <property type="nucleotide sequence ID" value="NZ_FCOL02000156.1"/>
</dbReference>
<dbReference type="NCBIfam" id="NF040563">
    <property type="entry name" value="guided_IscB"/>
    <property type="match status" value="1"/>
</dbReference>
<dbReference type="EMBL" id="FCOL02000156">
    <property type="protein sequence ID" value="SAL85197.1"/>
    <property type="molecule type" value="Genomic_DNA"/>
</dbReference>
<dbReference type="AlphaFoldDB" id="A0A158KVS8"/>
<dbReference type="Pfam" id="PF14239">
    <property type="entry name" value="RRXRR"/>
    <property type="match status" value="1"/>
</dbReference>
<dbReference type="InterPro" id="IPR002711">
    <property type="entry name" value="HNH"/>
</dbReference>
<proteinExistence type="predicted"/>
<dbReference type="GO" id="GO:0008270">
    <property type="term" value="F:zinc ion binding"/>
    <property type="evidence" value="ECO:0007669"/>
    <property type="project" value="InterPro"/>
</dbReference>
<dbReference type="GO" id="GO:0003676">
    <property type="term" value="F:nucleic acid binding"/>
    <property type="evidence" value="ECO:0007669"/>
    <property type="project" value="InterPro"/>
</dbReference>
<dbReference type="InterPro" id="IPR047693">
    <property type="entry name" value="RNA-guided_IscB-like"/>
</dbReference>
<accession>A0A158KVS8</accession>
<dbReference type="GO" id="GO:0004519">
    <property type="term" value="F:endonuclease activity"/>
    <property type="evidence" value="ECO:0007669"/>
    <property type="project" value="UniProtKB-KW"/>
</dbReference>
<dbReference type="Gene3D" id="1.10.30.50">
    <property type="match status" value="1"/>
</dbReference>
<keyword evidence="2" id="KW-0378">Hydrolase</keyword>